<gene>
    <name evidence="1" type="ORF">ZT1A5_G1925</name>
</gene>
<dbReference type="InterPro" id="IPR016181">
    <property type="entry name" value="Acyl_CoA_acyltransferase"/>
</dbReference>
<dbReference type="EMBL" id="LT882676">
    <property type="protein sequence ID" value="SMY20490.1"/>
    <property type="molecule type" value="Genomic_DNA"/>
</dbReference>
<evidence type="ECO:0000313" key="1">
    <source>
        <dbReference type="EMBL" id="SMY20490.1"/>
    </source>
</evidence>
<dbReference type="Gene3D" id="3.40.630.30">
    <property type="match status" value="1"/>
</dbReference>
<dbReference type="SUPFAM" id="SSF55729">
    <property type="entry name" value="Acyl-CoA N-acyltransferases (Nat)"/>
    <property type="match status" value="1"/>
</dbReference>
<dbReference type="AlphaFoldDB" id="A0A1Y6LAZ0"/>
<evidence type="ECO:0000313" key="2">
    <source>
        <dbReference type="Proteomes" id="UP000215453"/>
    </source>
</evidence>
<reference evidence="1 2" key="1">
    <citation type="submission" date="2016-10" db="EMBL/GenBank/DDBJ databases">
        <authorList>
            <person name="Varghese N."/>
        </authorList>
    </citation>
    <scope>NUCLEOTIDE SEQUENCE [LARGE SCALE GENOMIC DNA]</scope>
</reference>
<accession>A0A1Y6LAZ0</accession>
<evidence type="ECO:0008006" key="3">
    <source>
        <dbReference type="Google" id="ProtNLM"/>
    </source>
</evidence>
<name>A0A1Y6LAZ0_ZYMTR</name>
<proteinExistence type="predicted"/>
<sequence>MTSQPPNERPEQRITHHTLTSTSGDSTVLSQLVDLSNAIFDESSTPAFEAATKITNDLSTWQIKFSTPGAVILYATIPSSEDSSSQPRPAAYLFAVPRSHPELPNTTMHISLAGVSPLLRGTGVWKVLVDRLIEQMRSREWKTRECEPGVLTICTFPSRFVRMFEVLGKNGWEVVGWRMEGQQVLMKLVV</sequence>
<dbReference type="Proteomes" id="UP000215453">
    <property type="component" value="Chromosome 1"/>
</dbReference>
<protein>
    <recommendedName>
        <fullName evidence="3">N-acetyltransferase domain-containing protein</fullName>
    </recommendedName>
</protein>
<organism evidence="1 2">
    <name type="scientific">Zymoseptoria tritici ST99CH_1A5</name>
    <dbReference type="NCBI Taxonomy" id="1276529"/>
    <lineage>
        <taxon>Eukaryota</taxon>
        <taxon>Fungi</taxon>
        <taxon>Dikarya</taxon>
        <taxon>Ascomycota</taxon>
        <taxon>Pezizomycotina</taxon>
        <taxon>Dothideomycetes</taxon>
        <taxon>Dothideomycetidae</taxon>
        <taxon>Mycosphaerellales</taxon>
        <taxon>Mycosphaerellaceae</taxon>
        <taxon>Zymoseptoria</taxon>
    </lineage>
</organism>